<protein>
    <recommendedName>
        <fullName evidence="4">GGDEF domain-containing protein</fullName>
    </recommendedName>
</protein>
<name>A0A549TDK4_9HYPH</name>
<evidence type="ECO:0000313" key="3">
    <source>
        <dbReference type="Proteomes" id="UP000316801"/>
    </source>
</evidence>
<comment type="caution">
    <text evidence="2">The sequence shown here is derived from an EMBL/GenBank/DDBJ whole genome shotgun (WGS) entry which is preliminary data.</text>
</comment>
<dbReference type="EMBL" id="VJMG01000016">
    <property type="protein sequence ID" value="TRL40131.1"/>
    <property type="molecule type" value="Genomic_DNA"/>
</dbReference>
<dbReference type="RefSeq" id="WP_143124550.1">
    <property type="nucleotide sequence ID" value="NZ_VJMG01000016.1"/>
</dbReference>
<reference evidence="2 3" key="1">
    <citation type="submission" date="2019-07" db="EMBL/GenBank/DDBJ databases">
        <title>Ln-dependent methylotrophs.</title>
        <authorList>
            <person name="Tani A."/>
        </authorList>
    </citation>
    <scope>NUCLEOTIDE SEQUENCE [LARGE SCALE GENOMIC DNA]</scope>
    <source>
        <strain evidence="2 3">SM12</strain>
    </source>
</reference>
<accession>A0A549TDK4</accession>
<dbReference type="AlphaFoldDB" id="A0A549TDK4"/>
<dbReference type="Proteomes" id="UP000316801">
    <property type="component" value="Unassembled WGS sequence"/>
</dbReference>
<evidence type="ECO:0000256" key="1">
    <source>
        <dbReference type="SAM" id="MobiDB-lite"/>
    </source>
</evidence>
<proteinExistence type="predicted"/>
<sequence length="399" mass="42765">MLWTMLVWENAAMPMIPQMPPEVTSPGHHAVTMLTRLGLDLTPVNFELMTLLLDGRRADLRLAFAALKRPIAAEDWEGLARQFLPQHFVAAADLQAGLSLLRSLQDVCAALSRAETAFAEDGRALEKSKTLLAASAGMSQAQLAHVAVGMVGVNSRAGERLTDLLKTLARWLAVSKPDVADTPSADGVAPGASQVATSETPGASMPAAALVGGAVSSPVTLHGLAERSVLMGRLQDLHTGGQKLDGSSLMLCHLKGLDGYRGPDMLKARDFVLDTLGHQTQRLMGEGDLACWMSPEELGLLLDANNDLLLTDISQKLRRIVTGSVRHARRTVSGLPDLRCHIGCASAFGPVSPGQLYSSAKLALQRAEFADDDRLVINDLSGPLKVDRRYDALYGRRMQ</sequence>
<evidence type="ECO:0000313" key="2">
    <source>
        <dbReference type="EMBL" id="TRL40131.1"/>
    </source>
</evidence>
<gene>
    <name evidence="2" type="ORF">FNA46_07630</name>
</gene>
<dbReference type="InterPro" id="IPR043128">
    <property type="entry name" value="Rev_trsase/Diguanyl_cyclase"/>
</dbReference>
<evidence type="ECO:0008006" key="4">
    <source>
        <dbReference type="Google" id="ProtNLM"/>
    </source>
</evidence>
<organism evidence="2 3">
    <name type="scientific">Rhizobium straminoryzae</name>
    <dbReference type="NCBI Taxonomy" id="1387186"/>
    <lineage>
        <taxon>Bacteria</taxon>
        <taxon>Pseudomonadati</taxon>
        <taxon>Pseudomonadota</taxon>
        <taxon>Alphaproteobacteria</taxon>
        <taxon>Hyphomicrobiales</taxon>
        <taxon>Rhizobiaceae</taxon>
        <taxon>Rhizobium/Agrobacterium group</taxon>
        <taxon>Rhizobium</taxon>
    </lineage>
</organism>
<feature type="region of interest" description="Disordered" evidence="1">
    <location>
        <begin position="181"/>
        <end position="200"/>
    </location>
</feature>
<keyword evidence="3" id="KW-1185">Reference proteome</keyword>
<dbReference type="Gene3D" id="3.30.70.270">
    <property type="match status" value="1"/>
</dbReference>